<proteinExistence type="predicted"/>
<dbReference type="InterPro" id="IPR019707">
    <property type="entry name" value="DUF2582"/>
</dbReference>
<reference evidence="1" key="1">
    <citation type="submission" date="2020-10" db="EMBL/GenBank/DDBJ databases">
        <authorList>
            <person name="Gilroy R."/>
        </authorList>
    </citation>
    <scope>NUCLEOTIDE SEQUENCE</scope>
    <source>
        <strain evidence="1">CHK154-7741</strain>
    </source>
</reference>
<accession>A0A9D1MYN3</accession>
<evidence type="ECO:0000313" key="2">
    <source>
        <dbReference type="Proteomes" id="UP000886748"/>
    </source>
</evidence>
<dbReference type="Pfam" id="PF10771">
    <property type="entry name" value="DUF2582"/>
    <property type="match status" value="1"/>
</dbReference>
<dbReference type="Gene3D" id="1.10.10.10">
    <property type="entry name" value="Winged helix-like DNA-binding domain superfamily/Winged helix DNA-binding domain"/>
    <property type="match status" value="1"/>
</dbReference>
<dbReference type="Proteomes" id="UP000886748">
    <property type="component" value="Unassembled WGS sequence"/>
</dbReference>
<sequence>MNYYIGEAAGKVYEFLADQKNNEATISKISKELDLSENFVNMGIGWLSHEGKADLSGKGARTKVRLTEDSIN</sequence>
<gene>
    <name evidence="1" type="ORF">IAD26_00450</name>
</gene>
<dbReference type="AlphaFoldDB" id="A0A9D1MYN3"/>
<reference evidence="1" key="2">
    <citation type="journal article" date="2021" name="PeerJ">
        <title>Extensive microbial diversity within the chicken gut microbiome revealed by metagenomics and culture.</title>
        <authorList>
            <person name="Gilroy R."/>
            <person name="Ravi A."/>
            <person name="Getino M."/>
            <person name="Pursley I."/>
            <person name="Horton D.L."/>
            <person name="Alikhan N.F."/>
            <person name="Baker D."/>
            <person name="Gharbi K."/>
            <person name="Hall N."/>
            <person name="Watson M."/>
            <person name="Adriaenssens E.M."/>
            <person name="Foster-Nyarko E."/>
            <person name="Jarju S."/>
            <person name="Secka A."/>
            <person name="Antonio M."/>
            <person name="Oren A."/>
            <person name="Chaudhuri R.R."/>
            <person name="La Ragione R."/>
            <person name="Hildebrand F."/>
            <person name="Pallen M.J."/>
        </authorList>
    </citation>
    <scope>NUCLEOTIDE SEQUENCE</scope>
    <source>
        <strain evidence="1">CHK154-7741</strain>
    </source>
</reference>
<dbReference type="InterPro" id="IPR036388">
    <property type="entry name" value="WH-like_DNA-bd_sf"/>
</dbReference>
<evidence type="ECO:0000313" key="1">
    <source>
        <dbReference type="EMBL" id="HIU91580.1"/>
    </source>
</evidence>
<protein>
    <submittedName>
        <fullName evidence="1">Winged helix-turn-helix domain-containing protein</fullName>
    </submittedName>
</protein>
<comment type="caution">
    <text evidence="1">The sequence shown here is derived from an EMBL/GenBank/DDBJ whole genome shotgun (WGS) entry which is preliminary data.</text>
</comment>
<name>A0A9D1MYN3_9CLOT</name>
<dbReference type="EMBL" id="DVOD01000006">
    <property type="protein sequence ID" value="HIU91580.1"/>
    <property type="molecule type" value="Genomic_DNA"/>
</dbReference>
<organism evidence="1 2">
    <name type="scientific">Candidatus Limenecus avicola</name>
    <dbReference type="NCBI Taxonomy" id="2840847"/>
    <lineage>
        <taxon>Bacteria</taxon>
        <taxon>Bacillati</taxon>
        <taxon>Bacillota</taxon>
        <taxon>Clostridia</taxon>
        <taxon>Eubacteriales</taxon>
        <taxon>Clostridiaceae</taxon>
        <taxon>Clostridiaceae incertae sedis</taxon>
        <taxon>Candidatus Limenecus</taxon>
    </lineage>
</organism>